<evidence type="ECO:0000256" key="9">
    <source>
        <dbReference type="ARBA" id="ARBA00023002"/>
    </source>
</evidence>
<gene>
    <name evidence="16" type="primary">LOC106843254</name>
</gene>
<dbReference type="GO" id="GO:0005789">
    <property type="term" value="C:endoplasmic reticulum membrane"/>
    <property type="evidence" value="ECO:0007669"/>
    <property type="project" value="UniProtKB-SubCell"/>
</dbReference>
<evidence type="ECO:0000256" key="8">
    <source>
        <dbReference type="ARBA" id="ARBA00022848"/>
    </source>
</evidence>
<reference evidence="16" key="3">
    <citation type="submission" date="2025-09" db="UniProtKB">
        <authorList>
            <consortium name="Ensembl"/>
        </authorList>
    </citation>
    <scope>IDENTIFICATION</scope>
</reference>
<dbReference type="GeneTree" id="ENSGT00940000162522"/>
<dbReference type="GO" id="GO:0008392">
    <property type="term" value="F:arachidonate epoxygenase activity"/>
    <property type="evidence" value="ECO:0007669"/>
    <property type="project" value="TreeGrafter"/>
</dbReference>
<evidence type="ECO:0000256" key="4">
    <source>
        <dbReference type="ARBA" id="ARBA00010617"/>
    </source>
</evidence>
<evidence type="ECO:0000313" key="17">
    <source>
        <dbReference type="Proteomes" id="UP000694387"/>
    </source>
</evidence>
<dbReference type="AlphaFoldDB" id="A0A8C4LF82"/>
<sequence>MDLLSTAILILALALSCLFLTLGSRRKERLPPGPRPPSIHGKPLSKEYGPVYTLHLGSRQVVVVSGYQAVKEALVDHDKDFSGQGDVPLFSKFNKGNTIAFSNDNKWKVLRKFAEQTLHNIRMGKQSFEKRILEEVSFLMVELRKNEGQLLDPTLVLRRSLCNIICSVLFGSHFDYELLDWLPGPHQRLFHNLKCLKHLITLSICEHQASFDPNSPWDFIDYFLAKMTQEHEDLMTHFNLETLETTTHNLLFSSLEPLSITLLYAFLTLLKYPKVQTHVQEEIDHVVGRARLPALEDHGAMPYTNAMIHEVQRFADIMPMSYPHRISRDTVFRGFLLPKGTDVITLLSTVHQDPSLFMTPQEINPEHFLDANRCFKKSPAFMPFSAGSRMCLGQSLASMVFFLYLTTILQSFSLQPLGAPEDINLTPVGPGPNKIPRPFQMRLCKR</sequence>
<evidence type="ECO:0000256" key="1">
    <source>
        <dbReference type="ARBA" id="ARBA00001971"/>
    </source>
</evidence>
<evidence type="ECO:0000256" key="10">
    <source>
        <dbReference type="ARBA" id="ARBA00023004"/>
    </source>
</evidence>
<dbReference type="Pfam" id="PF00067">
    <property type="entry name" value="p450"/>
    <property type="match status" value="2"/>
</dbReference>
<evidence type="ECO:0000256" key="2">
    <source>
        <dbReference type="ARBA" id="ARBA00004174"/>
    </source>
</evidence>
<feature type="binding site" description="axial binding residue" evidence="13">
    <location>
        <position position="391"/>
    </location>
    <ligand>
        <name>heme</name>
        <dbReference type="ChEBI" id="CHEBI:30413"/>
    </ligand>
    <ligandPart>
        <name>Fe</name>
        <dbReference type="ChEBI" id="CHEBI:18248"/>
    </ligandPart>
</feature>
<evidence type="ECO:0000256" key="11">
    <source>
        <dbReference type="ARBA" id="ARBA00023033"/>
    </source>
</evidence>
<dbReference type="GO" id="GO:0016712">
    <property type="term" value="F:oxidoreductase activity, acting on paired donors, with incorporation or reduction of molecular oxygen, reduced flavin or flavoprotein as one donor, and incorporation of one atom of oxygen"/>
    <property type="evidence" value="ECO:0007669"/>
    <property type="project" value="TreeGrafter"/>
</dbReference>
<evidence type="ECO:0000313" key="16">
    <source>
        <dbReference type="Ensembl" id="ENSEASP00005007128.2"/>
    </source>
</evidence>
<reference evidence="16 17" key="1">
    <citation type="journal article" date="2020" name="Nat. Commun.">
        <title>Donkey genomes provide new insights into domestication and selection for coat color.</title>
        <authorList>
            <person name="Wang"/>
            <person name="C."/>
            <person name="Li"/>
            <person name="H."/>
            <person name="Guo"/>
            <person name="Y."/>
            <person name="Huang"/>
            <person name="J."/>
            <person name="Sun"/>
            <person name="Y."/>
            <person name="Min"/>
            <person name="J."/>
            <person name="Wang"/>
            <person name="J."/>
            <person name="Fang"/>
            <person name="X."/>
            <person name="Zhao"/>
            <person name="Z."/>
            <person name="Wang"/>
            <person name="S."/>
            <person name="Zhang"/>
            <person name="Y."/>
            <person name="Liu"/>
            <person name="Q."/>
            <person name="Jiang"/>
            <person name="Q."/>
            <person name="Wang"/>
            <person name="X."/>
            <person name="Guo"/>
            <person name="Y."/>
            <person name="Yang"/>
            <person name="C."/>
            <person name="Wang"/>
            <person name="Y."/>
            <person name="Tian"/>
            <person name="F."/>
            <person name="Zhuang"/>
            <person name="G."/>
            <person name="Fan"/>
            <person name="Y."/>
            <person name="Gao"/>
            <person name="Q."/>
            <person name="Li"/>
            <person name="Y."/>
            <person name="Ju"/>
            <person name="Z."/>
            <person name="Li"/>
            <person name="J."/>
            <person name="Li"/>
            <person name="R."/>
            <person name="Hou"/>
            <person name="M."/>
            <person name="Yang"/>
            <person name="G."/>
            <person name="Liu"/>
            <person name="G."/>
            <person name="Liu"/>
            <person name="W."/>
            <person name="Guo"/>
            <person name="J."/>
            <person name="Pan"/>
            <person name="S."/>
            <person name="Fan"/>
            <person name="G."/>
            <person name="Zhang"/>
            <person name="W."/>
            <person name="Zhang"/>
            <person name="R."/>
            <person name="Yu"/>
            <person name="J."/>
            <person name="Zhang"/>
            <person name="X."/>
            <person name="Yin"/>
            <person name="Q."/>
            <person name="Ji"/>
            <person name="C."/>
            <person name="Jin"/>
            <person name="Y."/>
            <person name="Yue"/>
            <person name="G."/>
            <person name="Liu"/>
            <person name="M."/>
            <person name="Xu"/>
            <person name="J."/>
            <person name="Liu"/>
            <person name="S."/>
            <person name="Jordana"/>
            <person name="J."/>
            <person name="Noce"/>
            <person name="A."/>
            <person name="Amills"/>
            <person name="M."/>
            <person name="Wu"/>
            <person name="D.D."/>
            <person name="Li"/>
            <person name="S."/>
            <person name="Zhou"/>
            <person name="X. and Zhong"/>
            <person name="J."/>
        </authorList>
    </citation>
    <scope>NUCLEOTIDE SEQUENCE [LARGE SCALE GENOMIC DNA]</scope>
</reference>
<dbReference type="InterPro" id="IPR001128">
    <property type="entry name" value="Cyt_P450"/>
</dbReference>
<keyword evidence="7" id="KW-0256">Endoplasmic reticulum</keyword>
<organism evidence="16 17">
    <name type="scientific">Equus asinus</name>
    <name type="common">Donkey</name>
    <name type="synonym">Equus africanus asinus</name>
    <dbReference type="NCBI Taxonomy" id="9793"/>
    <lineage>
        <taxon>Eukaryota</taxon>
        <taxon>Metazoa</taxon>
        <taxon>Chordata</taxon>
        <taxon>Craniata</taxon>
        <taxon>Vertebrata</taxon>
        <taxon>Euteleostomi</taxon>
        <taxon>Mammalia</taxon>
        <taxon>Eutheria</taxon>
        <taxon>Laurasiatheria</taxon>
        <taxon>Perissodactyla</taxon>
        <taxon>Equidae</taxon>
        <taxon>Equus</taxon>
    </lineage>
</organism>
<evidence type="ECO:0000256" key="12">
    <source>
        <dbReference type="ARBA" id="ARBA00023136"/>
    </source>
</evidence>
<evidence type="ECO:0000256" key="13">
    <source>
        <dbReference type="PIRSR" id="PIRSR602401-1"/>
    </source>
</evidence>
<feature type="signal peptide" evidence="15">
    <location>
        <begin position="1"/>
        <end position="23"/>
    </location>
</feature>
<keyword evidence="17" id="KW-1185">Reference proteome</keyword>
<dbReference type="Proteomes" id="UP000694387">
    <property type="component" value="Chromosome 26"/>
</dbReference>
<dbReference type="Gene3D" id="1.10.630.10">
    <property type="entry name" value="Cytochrome P450"/>
    <property type="match status" value="1"/>
</dbReference>
<keyword evidence="5 13" id="KW-0349">Heme</keyword>
<keyword evidence="12" id="KW-0472">Membrane</keyword>
<dbReference type="InterPro" id="IPR002401">
    <property type="entry name" value="Cyt_P450_E_grp-I"/>
</dbReference>
<dbReference type="Ensembl" id="ENSEAST00005007783.2">
    <property type="protein sequence ID" value="ENSEASP00005007128.2"/>
    <property type="gene ID" value="ENSEASG00005005239.2"/>
</dbReference>
<keyword evidence="8" id="KW-0492">Microsome</keyword>
<evidence type="ECO:0000256" key="5">
    <source>
        <dbReference type="ARBA" id="ARBA00022617"/>
    </source>
</evidence>
<keyword evidence="15" id="KW-0732">Signal</keyword>
<dbReference type="PANTHER" id="PTHR24300">
    <property type="entry name" value="CYTOCHROME P450 508A4-RELATED"/>
    <property type="match status" value="1"/>
</dbReference>
<dbReference type="GO" id="GO:0019373">
    <property type="term" value="P:epoxygenase P450 pathway"/>
    <property type="evidence" value="ECO:0007669"/>
    <property type="project" value="TreeGrafter"/>
</dbReference>
<dbReference type="PRINTS" id="PR00463">
    <property type="entry name" value="EP450I"/>
</dbReference>
<dbReference type="PROSITE" id="PS00086">
    <property type="entry name" value="CYTOCHROME_P450"/>
    <property type="match status" value="1"/>
</dbReference>
<proteinExistence type="inferred from homology"/>
<dbReference type="InterPro" id="IPR036396">
    <property type="entry name" value="Cyt_P450_sf"/>
</dbReference>
<comment type="cofactor">
    <cofactor evidence="1 13">
        <name>heme</name>
        <dbReference type="ChEBI" id="CHEBI:30413"/>
    </cofactor>
</comment>
<comment type="similarity">
    <text evidence="4 14">Belongs to the cytochrome P450 family.</text>
</comment>
<dbReference type="PANTHER" id="PTHR24300:SF275">
    <property type="entry name" value="CYTOCHROME P450 2F1"/>
    <property type="match status" value="1"/>
</dbReference>
<evidence type="ECO:0000256" key="3">
    <source>
        <dbReference type="ARBA" id="ARBA00004406"/>
    </source>
</evidence>
<reference evidence="16" key="2">
    <citation type="submission" date="2025-08" db="UniProtKB">
        <authorList>
            <consortium name="Ensembl"/>
        </authorList>
    </citation>
    <scope>IDENTIFICATION</scope>
</reference>
<keyword evidence="10 13" id="KW-0408">Iron</keyword>
<keyword evidence="6 13" id="KW-0479">Metal-binding</keyword>
<feature type="chain" id="PRO_5040301705" evidence="15">
    <location>
        <begin position="24"/>
        <end position="446"/>
    </location>
</feature>
<protein>
    <submittedName>
        <fullName evidence="16">Uncharacterized protein</fullName>
    </submittedName>
</protein>
<dbReference type="SUPFAM" id="SSF48264">
    <property type="entry name" value="Cytochrome P450"/>
    <property type="match status" value="1"/>
</dbReference>
<evidence type="ECO:0000256" key="6">
    <source>
        <dbReference type="ARBA" id="ARBA00022723"/>
    </source>
</evidence>
<comment type="subcellular location">
    <subcellularLocation>
        <location evidence="3">Endoplasmic reticulum membrane</location>
        <topology evidence="3">Peripheral membrane protein</topology>
    </subcellularLocation>
    <subcellularLocation>
        <location evidence="2">Microsome membrane</location>
        <topology evidence="2">Peripheral membrane protein</topology>
    </subcellularLocation>
</comment>
<keyword evidence="11 14" id="KW-0503">Monooxygenase</keyword>
<dbReference type="InterPro" id="IPR050182">
    <property type="entry name" value="Cytochrome_P450_fam2"/>
</dbReference>
<dbReference type="GO" id="GO:0020037">
    <property type="term" value="F:heme binding"/>
    <property type="evidence" value="ECO:0007669"/>
    <property type="project" value="InterPro"/>
</dbReference>
<evidence type="ECO:0000256" key="7">
    <source>
        <dbReference type="ARBA" id="ARBA00022824"/>
    </source>
</evidence>
<keyword evidence="9 14" id="KW-0560">Oxidoreductase</keyword>
<dbReference type="PRINTS" id="PR00385">
    <property type="entry name" value="P450"/>
</dbReference>
<dbReference type="GO" id="GO:0005506">
    <property type="term" value="F:iron ion binding"/>
    <property type="evidence" value="ECO:0007669"/>
    <property type="project" value="InterPro"/>
</dbReference>
<dbReference type="GO" id="GO:0006805">
    <property type="term" value="P:xenobiotic metabolic process"/>
    <property type="evidence" value="ECO:0007669"/>
    <property type="project" value="TreeGrafter"/>
</dbReference>
<dbReference type="InterPro" id="IPR017972">
    <property type="entry name" value="Cyt_P450_CS"/>
</dbReference>
<accession>A0A8C4LF82</accession>
<name>A0A8C4LF82_EQUAS</name>
<dbReference type="FunFam" id="1.10.630.10:FF:000238">
    <property type="entry name" value="Cytochrome P450 2A6"/>
    <property type="match status" value="1"/>
</dbReference>
<evidence type="ECO:0000256" key="15">
    <source>
        <dbReference type="SAM" id="SignalP"/>
    </source>
</evidence>
<evidence type="ECO:0000256" key="14">
    <source>
        <dbReference type="RuleBase" id="RU000461"/>
    </source>
</evidence>